<keyword evidence="5" id="KW-1185">Reference proteome</keyword>
<dbReference type="RefSeq" id="XP_005650324.1">
    <property type="nucleotide sequence ID" value="XM_005650267.1"/>
</dbReference>
<dbReference type="AlphaFoldDB" id="I0Z561"/>
<dbReference type="GO" id="GO:0000455">
    <property type="term" value="P:enzyme-directed rRNA pseudouridine synthesis"/>
    <property type="evidence" value="ECO:0007669"/>
    <property type="project" value="TreeGrafter"/>
</dbReference>
<dbReference type="InterPro" id="IPR050188">
    <property type="entry name" value="RluA_PseudoU_synthase"/>
</dbReference>
<dbReference type="OrthoDB" id="424794at2759"/>
<comment type="catalytic activity">
    <reaction evidence="1">
        <text>a uridine in RNA = a pseudouridine in RNA</text>
        <dbReference type="Rhea" id="RHEA:48348"/>
        <dbReference type="Rhea" id="RHEA-COMP:12068"/>
        <dbReference type="Rhea" id="RHEA-COMP:12069"/>
        <dbReference type="ChEBI" id="CHEBI:65314"/>
        <dbReference type="ChEBI" id="CHEBI:65315"/>
    </reaction>
</comment>
<dbReference type="Gene3D" id="3.30.2350.10">
    <property type="entry name" value="Pseudouridine synthase"/>
    <property type="match status" value="1"/>
</dbReference>
<evidence type="ECO:0000313" key="4">
    <source>
        <dbReference type="EMBL" id="EIE25780.1"/>
    </source>
</evidence>
<dbReference type="STRING" id="574566.I0Z561"/>
<comment type="caution">
    <text evidence="4">The sequence shown here is derived from an EMBL/GenBank/DDBJ whole genome shotgun (WGS) entry which is preliminary data.</text>
</comment>
<dbReference type="GeneID" id="17043784"/>
<dbReference type="Proteomes" id="UP000007264">
    <property type="component" value="Unassembled WGS sequence"/>
</dbReference>
<sequence>MVVQESQENSQTRGSGWQKPPQFERQREGDDVIIIRQPAPREGTLLEIAAEVSDLTLDVVSGLIDLGAVYYGETEAPGQAPKWRRANRLAEAAPHHPIKQGQWVRVHPNPKRYPAAQTTDWAARVIHLDADFCVVNKPARIPVQSHESNSVETVPRCLVKALGLEHLWMLHRLDYCTTGVLLLGRNEQSSRRFMQDMEAHKVQKQYKVLTPVPVEAGLEVVHYMYPGPFGSSLEVMAGKGLRARGPRLLSQQPISTGKEWKKCVLKIVDTKLPLQVYESTVNLSFGGRTHQIRAQLAAIGAPVIGDVMYGAIAGATVSDSAIADNDLIRRIDDCSQIDGPIGLHAYSMTWEDRTYKAVAPWEE</sequence>
<organism evidence="4 5">
    <name type="scientific">Coccomyxa subellipsoidea (strain C-169)</name>
    <name type="common">Green microalga</name>
    <dbReference type="NCBI Taxonomy" id="574566"/>
    <lineage>
        <taxon>Eukaryota</taxon>
        <taxon>Viridiplantae</taxon>
        <taxon>Chlorophyta</taxon>
        <taxon>core chlorophytes</taxon>
        <taxon>Trebouxiophyceae</taxon>
        <taxon>Trebouxiophyceae incertae sedis</taxon>
        <taxon>Coccomyxaceae</taxon>
        <taxon>Coccomyxa</taxon>
        <taxon>Coccomyxa subellipsoidea</taxon>
    </lineage>
</organism>
<feature type="compositionally biased region" description="Polar residues" evidence="2">
    <location>
        <begin position="1"/>
        <end position="15"/>
    </location>
</feature>
<dbReference type="GO" id="GO:0003723">
    <property type="term" value="F:RNA binding"/>
    <property type="evidence" value="ECO:0007669"/>
    <property type="project" value="InterPro"/>
</dbReference>
<dbReference type="KEGG" id="csl:COCSUDRAFT_40052"/>
<dbReference type="Pfam" id="PF00849">
    <property type="entry name" value="PseudoU_synth_2"/>
    <property type="match status" value="1"/>
</dbReference>
<reference evidence="4 5" key="1">
    <citation type="journal article" date="2012" name="Genome Biol.">
        <title>The genome of the polar eukaryotic microalga coccomyxa subellipsoidea reveals traits of cold adaptation.</title>
        <authorList>
            <person name="Blanc G."/>
            <person name="Agarkova I."/>
            <person name="Grimwood J."/>
            <person name="Kuo A."/>
            <person name="Brueggeman A."/>
            <person name="Dunigan D."/>
            <person name="Gurnon J."/>
            <person name="Ladunga I."/>
            <person name="Lindquist E."/>
            <person name="Lucas S."/>
            <person name="Pangilinan J."/>
            <person name="Proschold T."/>
            <person name="Salamov A."/>
            <person name="Schmutz J."/>
            <person name="Weeks D."/>
            <person name="Yamada T."/>
            <person name="Claverie J.M."/>
            <person name="Grigoriev I."/>
            <person name="Van Etten J."/>
            <person name="Lomsadze A."/>
            <person name="Borodovsky M."/>
        </authorList>
    </citation>
    <scope>NUCLEOTIDE SEQUENCE [LARGE SCALE GENOMIC DNA]</scope>
    <source>
        <strain evidence="4 5">C-169</strain>
    </source>
</reference>
<dbReference type="InterPro" id="IPR020103">
    <property type="entry name" value="PsdUridine_synth_cat_dom_sf"/>
</dbReference>
<gene>
    <name evidence="4" type="ORF">COCSUDRAFT_40052</name>
</gene>
<dbReference type="GO" id="GO:0009982">
    <property type="term" value="F:pseudouridine synthase activity"/>
    <property type="evidence" value="ECO:0007669"/>
    <property type="project" value="InterPro"/>
</dbReference>
<dbReference type="PANTHER" id="PTHR21600">
    <property type="entry name" value="MITOCHONDRIAL RNA PSEUDOURIDINE SYNTHASE"/>
    <property type="match status" value="1"/>
</dbReference>
<dbReference type="PANTHER" id="PTHR21600:SF52">
    <property type="entry name" value="PSEUDOURIDINE SYNTHASE RSUA_RLUA-LIKE DOMAIN-CONTAINING PROTEIN"/>
    <property type="match status" value="1"/>
</dbReference>
<accession>I0Z561</accession>
<evidence type="ECO:0000256" key="1">
    <source>
        <dbReference type="ARBA" id="ARBA00000073"/>
    </source>
</evidence>
<dbReference type="PROSITE" id="PS01129">
    <property type="entry name" value="PSI_RLU"/>
    <property type="match status" value="1"/>
</dbReference>
<feature type="domain" description="Pseudouridine synthase RsuA/RluA-like" evidence="3">
    <location>
        <begin position="132"/>
        <end position="298"/>
    </location>
</feature>
<name>I0Z561_COCSC</name>
<dbReference type="InterPro" id="IPR006145">
    <property type="entry name" value="PsdUridine_synth_RsuA/RluA"/>
</dbReference>
<dbReference type="EMBL" id="AGSI01000003">
    <property type="protein sequence ID" value="EIE25780.1"/>
    <property type="molecule type" value="Genomic_DNA"/>
</dbReference>
<evidence type="ECO:0000259" key="3">
    <source>
        <dbReference type="Pfam" id="PF00849"/>
    </source>
</evidence>
<protein>
    <submittedName>
        <fullName evidence="4">Pseudouridine synthase</fullName>
    </submittedName>
</protein>
<dbReference type="InterPro" id="IPR006224">
    <property type="entry name" value="PsdUridine_synth_RluA-like_CS"/>
</dbReference>
<dbReference type="eggNOG" id="KOG1919">
    <property type="taxonomic scope" value="Eukaryota"/>
</dbReference>
<evidence type="ECO:0000313" key="5">
    <source>
        <dbReference type="Proteomes" id="UP000007264"/>
    </source>
</evidence>
<dbReference type="SUPFAM" id="SSF55120">
    <property type="entry name" value="Pseudouridine synthase"/>
    <property type="match status" value="1"/>
</dbReference>
<proteinExistence type="predicted"/>
<dbReference type="CDD" id="cd02869">
    <property type="entry name" value="PseudoU_synth_RluA_like"/>
    <property type="match status" value="1"/>
</dbReference>
<feature type="region of interest" description="Disordered" evidence="2">
    <location>
        <begin position="1"/>
        <end position="30"/>
    </location>
</feature>
<evidence type="ECO:0000256" key="2">
    <source>
        <dbReference type="SAM" id="MobiDB-lite"/>
    </source>
</evidence>